<name>A0AAV1G7W5_XYRNO</name>
<feature type="compositionally biased region" description="Basic and acidic residues" evidence="1">
    <location>
        <begin position="349"/>
        <end position="361"/>
    </location>
</feature>
<feature type="region of interest" description="Disordered" evidence="1">
    <location>
        <begin position="68"/>
        <end position="93"/>
    </location>
</feature>
<evidence type="ECO:0000313" key="3">
    <source>
        <dbReference type="Proteomes" id="UP001178508"/>
    </source>
</evidence>
<sequence>MMDDLTANKSHIPCQSWVGQNGWSVASTQGPPLNPLSSSQHLSLGSSNQRSSYNHLQVSNQSCMRDLSTLSTRGNPHQPDLYKAPQAGSNPSSGTLFASTTIPSVSQMNPFAQEIPHTSPTLLSVNQGKNIPSLSLAERNQVQQHLSLLPPQDPFKVSFQPQTNSQGLPNGLQNLPISLPSCGQREQCQWTPPSLGRGVVNRSVPGAAAHPNRAQLQEGNNNPAFNNESQRLTLLNQRAQLLQQLAELDKTLESMPPEDSSDGQSPHAASQPPPAMEESSQCEQTKTSNAQQDQRLTAKSEKKEHVSAESEDEGNPDDPASDDDFSAFIPDPAGFSSDDSGHSRPSTPVEEKPVLKEEEPNKLGSSLFKDMDVGTPVKSSAFSWKKSSKVAVAAIQNPKEKKVYRKKNYCPFCTKSVSKMARHFEAIHSDQPEVAVAFQYPKLSKERQKIWNRLVNQGNFAHNKTVLKTGKGQLTAKKRPVLTGQAQDFLHCLYCRGLFAKKCLRRHVRSCSERVKNEDESEVGRRRYASLCAMEASEDLGITEGLKSILSVMTYDEVTRAVMDDPIILQLGELFFKQHGSDERRHEYIRQNLRQVARLVLEAQKTSPLKKLEDFFVPSNFPCIVASVKVLAGYDPESKTYKAPSLAVKLGYSIQKACAIVEGNAAKHGDERVAESAREFLTVYQEKWTELISSGALKMLRKKKLQRDQRVPSARDVKLLHAHLEKVHDVAEKKLRTSPSTENYSTLTKIMLARTILFNRRCAREVSFVELKDFMSRKKSSLQSGMDVSVSDLERLMCGYFTRIDIRGKCGRTVPIFLKPSFVSALELIVEVREACGVPKKNPYLFGRPHGLSAQHGTDCIQRYAKACGAEDPEALRSKTIRKHYAEMLQIMNMDENEAREILGPDGHERTLQQDTDMHVDVQMQSNERSHQAASWHQNECSSGPSTATHQPAHGEVRGNNQKPKRSVHSDKKGSKSKCIHRTWEEAEVQAVERHLMRFIKKHKVPQKDDCVECLEAEPEALSTRSWKGVKDYVRNRITALKRTSKT</sequence>
<organism evidence="2 3">
    <name type="scientific">Xyrichtys novacula</name>
    <name type="common">Pearly razorfish</name>
    <name type="synonym">Hemipteronotus novacula</name>
    <dbReference type="NCBI Taxonomy" id="13765"/>
    <lineage>
        <taxon>Eukaryota</taxon>
        <taxon>Metazoa</taxon>
        <taxon>Chordata</taxon>
        <taxon>Craniata</taxon>
        <taxon>Vertebrata</taxon>
        <taxon>Euteleostomi</taxon>
        <taxon>Actinopterygii</taxon>
        <taxon>Neopterygii</taxon>
        <taxon>Teleostei</taxon>
        <taxon>Neoteleostei</taxon>
        <taxon>Acanthomorphata</taxon>
        <taxon>Eupercaria</taxon>
        <taxon>Labriformes</taxon>
        <taxon>Labridae</taxon>
        <taxon>Xyrichtys</taxon>
    </lineage>
</organism>
<dbReference type="Gene3D" id="1.10.443.10">
    <property type="entry name" value="Intergrase catalytic core"/>
    <property type="match status" value="1"/>
</dbReference>
<feature type="compositionally biased region" description="Polar residues" evidence="1">
    <location>
        <begin position="278"/>
        <end position="295"/>
    </location>
</feature>
<reference evidence="2" key="1">
    <citation type="submission" date="2023-08" db="EMBL/GenBank/DDBJ databases">
        <authorList>
            <person name="Alioto T."/>
            <person name="Alioto T."/>
            <person name="Gomez Garrido J."/>
        </authorList>
    </citation>
    <scope>NUCLEOTIDE SEQUENCE</scope>
</reference>
<dbReference type="EMBL" id="OY660875">
    <property type="protein sequence ID" value="CAJ1069453.1"/>
    <property type="molecule type" value="Genomic_DNA"/>
</dbReference>
<gene>
    <name evidence="2" type="ORF">XNOV1_A017046</name>
</gene>
<accession>A0AAV1G7W5</accession>
<feature type="region of interest" description="Disordered" evidence="1">
    <location>
        <begin position="926"/>
        <end position="979"/>
    </location>
</feature>
<dbReference type="PANTHER" id="PTHR33480:SF5">
    <property type="entry name" value="SI:DKEY-51D8.9"/>
    <property type="match status" value="1"/>
</dbReference>
<dbReference type="InterPro" id="IPR013762">
    <property type="entry name" value="Integrase-like_cat_sf"/>
</dbReference>
<dbReference type="PANTHER" id="PTHR33480">
    <property type="entry name" value="SET DOMAIN-CONTAINING PROTEIN-RELATED"/>
    <property type="match status" value="1"/>
</dbReference>
<dbReference type="GO" id="GO:0003677">
    <property type="term" value="F:DNA binding"/>
    <property type="evidence" value="ECO:0007669"/>
    <property type="project" value="InterPro"/>
</dbReference>
<feature type="compositionally biased region" description="Polar residues" evidence="1">
    <location>
        <begin position="926"/>
        <end position="950"/>
    </location>
</feature>
<feature type="compositionally biased region" description="Acidic residues" evidence="1">
    <location>
        <begin position="309"/>
        <end position="325"/>
    </location>
</feature>
<dbReference type="GO" id="GO:0006310">
    <property type="term" value="P:DNA recombination"/>
    <property type="evidence" value="ECO:0007669"/>
    <property type="project" value="InterPro"/>
</dbReference>
<evidence type="ECO:0000313" key="2">
    <source>
        <dbReference type="EMBL" id="CAJ1069453.1"/>
    </source>
</evidence>
<dbReference type="GO" id="GO:0015074">
    <property type="term" value="P:DNA integration"/>
    <property type="evidence" value="ECO:0007669"/>
    <property type="project" value="InterPro"/>
</dbReference>
<keyword evidence="3" id="KW-1185">Reference proteome</keyword>
<evidence type="ECO:0000256" key="1">
    <source>
        <dbReference type="SAM" id="MobiDB-lite"/>
    </source>
</evidence>
<proteinExistence type="predicted"/>
<feature type="compositionally biased region" description="Low complexity" evidence="1">
    <location>
        <begin position="36"/>
        <end position="47"/>
    </location>
</feature>
<feature type="compositionally biased region" description="Basic and acidic residues" evidence="1">
    <location>
        <begin position="296"/>
        <end position="308"/>
    </location>
</feature>
<protein>
    <submittedName>
        <fullName evidence="2">Uncharacterized protein LOC117818719 isoform X2</fullName>
    </submittedName>
</protein>
<feature type="region of interest" description="Disordered" evidence="1">
    <location>
        <begin position="23"/>
        <end position="51"/>
    </location>
</feature>
<feature type="region of interest" description="Disordered" evidence="1">
    <location>
        <begin position="253"/>
        <end position="368"/>
    </location>
</feature>
<dbReference type="AlphaFoldDB" id="A0AAV1G7W5"/>
<dbReference type="Proteomes" id="UP001178508">
    <property type="component" value="Chromosome 12"/>
</dbReference>